<evidence type="ECO:0000256" key="2">
    <source>
        <dbReference type="ARBA" id="ARBA00009670"/>
    </source>
</evidence>
<dbReference type="KEGG" id="rpe:RPE_0469"/>
<evidence type="ECO:0000256" key="9">
    <source>
        <dbReference type="SAM" id="Phobius"/>
    </source>
</evidence>
<dbReference type="HOGENOM" id="CLU_006533_0_0_5"/>
<feature type="transmembrane region" description="Helical" evidence="9">
    <location>
        <begin position="505"/>
        <end position="524"/>
    </location>
</feature>
<dbReference type="GO" id="GO:0016491">
    <property type="term" value="F:oxidoreductase activity"/>
    <property type="evidence" value="ECO:0007669"/>
    <property type="project" value="UniProtKB-KW"/>
</dbReference>
<dbReference type="GO" id="GO:0005524">
    <property type="term" value="F:ATP binding"/>
    <property type="evidence" value="ECO:0007669"/>
    <property type="project" value="InterPro"/>
</dbReference>
<keyword evidence="6 9" id="KW-0812">Transmembrane</keyword>
<dbReference type="PANTHER" id="PTHR10566">
    <property type="entry name" value="CHAPERONE-ACTIVITY OF BC1 COMPLEX CABC1 -RELATED"/>
    <property type="match status" value="1"/>
</dbReference>
<evidence type="ECO:0000256" key="3">
    <source>
        <dbReference type="ARBA" id="ARBA00022475"/>
    </source>
</evidence>
<evidence type="ECO:0000256" key="5">
    <source>
        <dbReference type="ARBA" id="ARBA00022688"/>
    </source>
</evidence>
<dbReference type="InterPro" id="IPR004147">
    <property type="entry name" value="ABC1_dom"/>
</dbReference>
<dbReference type="Pfam" id="PF03109">
    <property type="entry name" value="ABC1"/>
    <property type="match status" value="1"/>
</dbReference>
<evidence type="ECO:0000256" key="6">
    <source>
        <dbReference type="ARBA" id="ARBA00022692"/>
    </source>
</evidence>
<dbReference type="eggNOG" id="COG0661">
    <property type="taxonomic scope" value="Bacteria"/>
</dbReference>
<dbReference type="OrthoDB" id="9795390at2"/>
<dbReference type="AlphaFoldDB" id="Q07UF6"/>
<dbReference type="PROSITE" id="PS50011">
    <property type="entry name" value="PROTEIN_KINASE_DOM"/>
    <property type="match status" value="1"/>
</dbReference>
<evidence type="ECO:0000313" key="11">
    <source>
        <dbReference type="EMBL" id="ABJ04428.1"/>
    </source>
</evidence>
<comment type="pathway">
    <text evidence="1">Cofactor biosynthesis; ubiquinone biosynthesis [regulation].</text>
</comment>
<keyword evidence="4" id="KW-0997">Cell inner membrane</keyword>
<evidence type="ECO:0000256" key="4">
    <source>
        <dbReference type="ARBA" id="ARBA00022519"/>
    </source>
</evidence>
<dbReference type="SUPFAM" id="SSF56112">
    <property type="entry name" value="Protein kinase-like (PK-like)"/>
    <property type="match status" value="1"/>
</dbReference>
<accession>Q07UF6</accession>
<evidence type="ECO:0000256" key="1">
    <source>
        <dbReference type="ARBA" id="ARBA00005020"/>
    </source>
</evidence>
<dbReference type="GO" id="GO:0004672">
    <property type="term" value="F:protein kinase activity"/>
    <property type="evidence" value="ECO:0007669"/>
    <property type="project" value="InterPro"/>
</dbReference>
<comment type="similarity">
    <text evidence="2">Belongs to the protein kinase superfamily. ADCK protein kinase family.</text>
</comment>
<gene>
    <name evidence="11" type="ordered locus">RPE_0469</name>
</gene>
<evidence type="ECO:0000256" key="7">
    <source>
        <dbReference type="ARBA" id="ARBA00022989"/>
    </source>
</evidence>
<organism evidence="11">
    <name type="scientific">Rhodopseudomonas palustris (strain BisA53)</name>
    <dbReference type="NCBI Taxonomy" id="316055"/>
    <lineage>
        <taxon>Bacteria</taxon>
        <taxon>Pseudomonadati</taxon>
        <taxon>Pseudomonadota</taxon>
        <taxon>Alphaproteobacteria</taxon>
        <taxon>Hyphomicrobiales</taxon>
        <taxon>Nitrobacteraceae</taxon>
        <taxon>Rhodopseudomonas</taxon>
    </lineage>
</organism>
<feature type="domain" description="Protein kinase" evidence="10">
    <location>
        <begin position="122"/>
        <end position="515"/>
    </location>
</feature>
<dbReference type="NCBIfam" id="TIGR01982">
    <property type="entry name" value="UbiB"/>
    <property type="match status" value="1"/>
</dbReference>
<dbReference type="EMBL" id="CP000463">
    <property type="protein sequence ID" value="ABJ04428.1"/>
    <property type="molecule type" value="Genomic_DNA"/>
</dbReference>
<dbReference type="InterPro" id="IPR050154">
    <property type="entry name" value="UbiB_kinase"/>
</dbReference>
<sequence length="525" mass="58058">MISALTHAARLARAGYVFAREGVFGVVDPSLVPPPGQLALRLARLIERPGAKSGPRLSRALTQLGPAYLKLGQFLATRPDVVGVAMARDLESLQDRLPPFSQEEAEAVIAASLERPVAQVFVSLSQPVAAASIAQVHRGETEVDGVRKRVAVKVLRPNVGARFNRDLGDFFFVAEKAENYSSEARRLRLVEVINTMSRSVAMEMDLRLEAAAASEMAENTKDDPDFRVPQVDWDRTTHNVLTMEWIDGVPLNDHVRLAQTGVDLAELGRKVIQSFLRHALRDGFFHADMHPGNLFLDPEGRLVAVDFGIMGRLAPKERRFLAEILLGFITRNYRRVAEVHFEAGYVPPHHSVENFAQAIRAIGEPIHNRTAEDISMAKLLTLLLEVTGLFDMRTRPELILLQKTMVVVEGVARSFDPKLDIWSVAHPVVREWIERNLGPIGKIETVLAGTGEVAHVLAGLPAIVNRSVALLNQLEAMTREGLVLAPETIAAIGRSERRKSRGRTIALWIIAATFIGVLFSLQYLR</sequence>
<dbReference type="STRING" id="316055.RPE_0469"/>
<protein>
    <submittedName>
        <fullName evidence="11">2-octaprenylphenol hydroxylase</fullName>
        <ecNumber evidence="11">1.14.13.-</ecNumber>
    </submittedName>
</protein>
<name>Q07UF6_RHOP5</name>
<dbReference type="GO" id="GO:0006744">
    <property type="term" value="P:ubiquinone biosynthetic process"/>
    <property type="evidence" value="ECO:0007669"/>
    <property type="project" value="UniProtKB-UniPathway"/>
</dbReference>
<evidence type="ECO:0000256" key="8">
    <source>
        <dbReference type="ARBA" id="ARBA00023136"/>
    </source>
</evidence>
<dbReference type="PANTHER" id="PTHR10566:SF113">
    <property type="entry name" value="PROTEIN ACTIVITY OF BC1 COMPLEX KINASE 7, CHLOROPLASTIC"/>
    <property type="match status" value="1"/>
</dbReference>
<dbReference type="InterPro" id="IPR011009">
    <property type="entry name" value="Kinase-like_dom_sf"/>
</dbReference>
<dbReference type="Gene3D" id="1.10.510.10">
    <property type="entry name" value="Transferase(Phosphotransferase) domain 1"/>
    <property type="match status" value="1"/>
</dbReference>
<keyword evidence="7 9" id="KW-1133">Transmembrane helix</keyword>
<keyword evidence="8 9" id="KW-0472">Membrane</keyword>
<evidence type="ECO:0000259" key="10">
    <source>
        <dbReference type="PROSITE" id="PS50011"/>
    </source>
</evidence>
<dbReference type="UniPathway" id="UPA00232"/>
<dbReference type="InterPro" id="IPR010232">
    <property type="entry name" value="UbiB"/>
</dbReference>
<keyword evidence="11" id="KW-0560">Oxidoreductase</keyword>
<reference evidence="11" key="1">
    <citation type="submission" date="2006-09" db="EMBL/GenBank/DDBJ databases">
        <title>Complete sequence of Rhodopseudomonas palustris BisA53.</title>
        <authorList>
            <consortium name="US DOE Joint Genome Institute"/>
            <person name="Copeland A."/>
            <person name="Lucas S."/>
            <person name="Lapidus A."/>
            <person name="Barry K."/>
            <person name="Detter J.C."/>
            <person name="Glavina del Rio T."/>
            <person name="Hammon N."/>
            <person name="Israni S."/>
            <person name="Dalin E."/>
            <person name="Tice H."/>
            <person name="Pitluck S."/>
            <person name="Chain P."/>
            <person name="Malfatti S."/>
            <person name="Shin M."/>
            <person name="Vergez L."/>
            <person name="Schmutz J."/>
            <person name="Larimer F."/>
            <person name="Land M."/>
            <person name="Hauser L."/>
            <person name="Pelletier D.A."/>
            <person name="Kyrpides N."/>
            <person name="Kim E."/>
            <person name="Harwood C.S."/>
            <person name="Oda Y."/>
            <person name="Richardson P."/>
        </authorList>
    </citation>
    <scope>NUCLEOTIDE SEQUENCE [LARGE SCALE GENOMIC DNA]</scope>
    <source>
        <strain evidence="11">BisA53</strain>
    </source>
</reference>
<proteinExistence type="inferred from homology"/>
<keyword evidence="3" id="KW-1003">Cell membrane</keyword>
<keyword evidence="5" id="KW-0831">Ubiquinone biosynthesis</keyword>
<dbReference type="InterPro" id="IPR000719">
    <property type="entry name" value="Prot_kinase_dom"/>
</dbReference>
<dbReference type="EC" id="1.14.13.-" evidence="11"/>